<dbReference type="SUPFAM" id="SSF51905">
    <property type="entry name" value="FAD/NAD(P)-binding domain"/>
    <property type="match status" value="1"/>
</dbReference>
<dbReference type="InterPro" id="IPR050281">
    <property type="entry name" value="Flavin_monoamine_oxidase"/>
</dbReference>
<evidence type="ECO:0000256" key="5">
    <source>
        <dbReference type="ARBA" id="ARBA00023070"/>
    </source>
</evidence>
<dbReference type="InterPro" id="IPR036188">
    <property type="entry name" value="FAD/NAD-bd_sf"/>
</dbReference>
<evidence type="ECO:0000256" key="2">
    <source>
        <dbReference type="ARBA" id="ARBA00005833"/>
    </source>
</evidence>
<evidence type="ECO:0000256" key="4">
    <source>
        <dbReference type="ARBA" id="ARBA00017871"/>
    </source>
</evidence>
<dbReference type="EMBL" id="JBFOHK010000003">
    <property type="protein sequence ID" value="MEW9572603.1"/>
    <property type="molecule type" value="Genomic_DNA"/>
</dbReference>
<dbReference type="Gene3D" id="3.90.660.10">
    <property type="match status" value="1"/>
</dbReference>
<evidence type="ECO:0000313" key="10">
    <source>
        <dbReference type="Proteomes" id="UP001556220"/>
    </source>
</evidence>
<keyword evidence="7" id="KW-1133">Transmembrane helix</keyword>
<evidence type="ECO:0000256" key="7">
    <source>
        <dbReference type="SAM" id="Phobius"/>
    </source>
</evidence>
<evidence type="ECO:0000256" key="1">
    <source>
        <dbReference type="ARBA" id="ARBA00004814"/>
    </source>
</evidence>
<keyword evidence="7" id="KW-0812">Transmembrane</keyword>
<protein>
    <recommendedName>
        <fullName evidence="4">Tryptophan 2-monooxygenase</fullName>
        <ecNumber evidence="3">1.13.12.3</ecNumber>
    </recommendedName>
</protein>
<dbReference type="Gene3D" id="3.50.50.60">
    <property type="entry name" value="FAD/NAD(P)-binding domain"/>
    <property type="match status" value="1"/>
</dbReference>
<comment type="pathway">
    <text evidence="1">Plant hormone metabolism; auxin biosynthesis.</text>
</comment>
<proteinExistence type="inferred from homology"/>
<dbReference type="Gene3D" id="1.20.1440.240">
    <property type="match status" value="1"/>
</dbReference>
<reference evidence="9 10" key="1">
    <citation type="submission" date="2024-06" db="EMBL/GenBank/DDBJ databases">
        <authorList>
            <person name="Woo H."/>
        </authorList>
    </citation>
    <scope>NUCLEOTIDE SEQUENCE [LARGE SCALE GENOMIC DNA]</scope>
    <source>
        <strain evidence="9 10">Si-c</strain>
    </source>
</reference>
<dbReference type="EC" id="1.13.12.3" evidence="3"/>
<name>A0ABV3QFK0_9GAMM</name>
<evidence type="ECO:0000259" key="8">
    <source>
        <dbReference type="Pfam" id="PF01593"/>
    </source>
</evidence>
<keyword evidence="7" id="KW-0472">Membrane</keyword>
<dbReference type="PANTHER" id="PTHR10742:SF342">
    <property type="entry name" value="AMINE OXIDASE"/>
    <property type="match status" value="1"/>
</dbReference>
<comment type="caution">
    <text evidence="9">The sequence shown here is derived from an EMBL/GenBank/DDBJ whole genome shotgun (WGS) entry which is preliminary data.</text>
</comment>
<feature type="transmembrane region" description="Helical" evidence="7">
    <location>
        <begin position="50"/>
        <end position="71"/>
    </location>
</feature>
<gene>
    <name evidence="9" type="ORF">ABQJ54_12660</name>
</gene>
<comment type="similarity">
    <text evidence="2">Belongs to the tryptophan 2-monooxygenase family.</text>
</comment>
<evidence type="ECO:0000256" key="3">
    <source>
        <dbReference type="ARBA" id="ARBA00012535"/>
    </source>
</evidence>
<organism evidence="9 10">
    <name type="scientific">Rhodanobacter lycopersici</name>
    <dbReference type="NCBI Taxonomy" id="3162487"/>
    <lineage>
        <taxon>Bacteria</taxon>
        <taxon>Pseudomonadati</taxon>
        <taxon>Pseudomonadota</taxon>
        <taxon>Gammaproteobacteria</taxon>
        <taxon>Lysobacterales</taxon>
        <taxon>Rhodanobacteraceae</taxon>
        <taxon>Rhodanobacter</taxon>
    </lineage>
</organism>
<feature type="domain" description="Amine oxidase" evidence="8">
    <location>
        <begin position="64"/>
        <end position="520"/>
    </location>
</feature>
<dbReference type="Proteomes" id="UP001556220">
    <property type="component" value="Unassembled WGS sequence"/>
</dbReference>
<accession>A0ABV3QFK0</accession>
<evidence type="ECO:0000313" key="9">
    <source>
        <dbReference type="EMBL" id="MEW9572603.1"/>
    </source>
</evidence>
<dbReference type="Pfam" id="PF01593">
    <property type="entry name" value="Amino_oxidase"/>
    <property type="match status" value="1"/>
</dbReference>
<dbReference type="RefSeq" id="WP_367854670.1">
    <property type="nucleotide sequence ID" value="NZ_JBFOHK010000003.1"/>
</dbReference>
<feature type="transmembrane region" description="Helical" evidence="7">
    <location>
        <begin position="15"/>
        <end position="38"/>
    </location>
</feature>
<dbReference type="PANTHER" id="PTHR10742">
    <property type="entry name" value="FLAVIN MONOAMINE OXIDASE"/>
    <property type="match status" value="1"/>
</dbReference>
<dbReference type="InterPro" id="IPR002937">
    <property type="entry name" value="Amino_oxidase"/>
</dbReference>
<dbReference type="InterPro" id="IPR006311">
    <property type="entry name" value="TAT_signal"/>
</dbReference>
<comment type="catalytic activity">
    <reaction evidence="6">
        <text>L-tryptophan + O2 = indole-3-acetamide + CO2 + H2O</text>
        <dbReference type="Rhea" id="RHEA:16165"/>
        <dbReference type="ChEBI" id="CHEBI:15377"/>
        <dbReference type="ChEBI" id="CHEBI:15379"/>
        <dbReference type="ChEBI" id="CHEBI:16031"/>
        <dbReference type="ChEBI" id="CHEBI:16526"/>
        <dbReference type="ChEBI" id="CHEBI:57912"/>
        <dbReference type="EC" id="1.13.12.3"/>
    </reaction>
</comment>
<evidence type="ECO:0000256" key="6">
    <source>
        <dbReference type="ARBA" id="ARBA00047321"/>
    </source>
</evidence>
<keyword evidence="10" id="KW-1185">Reference proteome</keyword>
<keyword evidence="5" id="KW-0073">Auxin biosynthesis</keyword>
<sequence length="534" mass="58472">MSPGDASFSPSRRDVLRMIGLGAGGAAMYQAMSALGFARESARLPARLGRAPAGTSVLILGAGLAGMTAAYELREAGYQVRVLEYNGRPGGRNWSLRGGDSYVELGGARQDCRYDEGLYINPGPWRIPYHHGNLLHYCKLLRVPLEAFVQVNYNAYLHDSKAFGGKPQRYRFIDADYRGSVSELLAKAVNQGALDAPLDKEDREKLLSSLRSTGALDANYRYVFGDASSDVRGYRKDPGGGPDGKPVYSQPIGTHELLQSGLWSQLFWASIYEMQTTLFQPVGGMGRIGEAFGRELGNAIEYHAKVTRIQQNAHGVTAYHVDAREPGPLRQARADWCLCTIPLSVLAQIPMNVGEAMTEAIAAVPYAAAFKAGLQFKRRFWEEDDGIFGGNTYTDLPVGNISYPSCDYQSPGKGVLLGAYTWGTPALEFTAMTPAQRLREIVRQGAQIHPQYEREFDNGVTVAWNRMPFVMGCYGEWSDALRAKHYDDLCRIDGRIALAGEHASWLPAWQEGAITSALDAIGRLHQRVTAGASA</sequence>
<dbReference type="PROSITE" id="PS51318">
    <property type="entry name" value="TAT"/>
    <property type="match status" value="1"/>
</dbReference>
<dbReference type="SUPFAM" id="SSF54373">
    <property type="entry name" value="FAD-linked reductases, C-terminal domain"/>
    <property type="match status" value="1"/>
</dbReference>